<evidence type="ECO:0000313" key="8">
    <source>
        <dbReference type="Proteomes" id="UP000654913"/>
    </source>
</evidence>
<reference evidence="7" key="1">
    <citation type="submission" date="2021-01" db="EMBL/GenBank/DDBJ databases">
        <authorList>
            <consortium name="Aspergillus puulaauensis MK2 genome sequencing consortium"/>
            <person name="Kazuki M."/>
            <person name="Futagami T."/>
        </authorList>
    </citation>
    <scope>NUCLEOTIDE SEQUENCE</scope>
    <source>
        <strain evidence="7">MK2</strain>
    </source>
</reference>
<dbReference type="KEGG" id="apuu:APUU_61448A"/>
<protein>
    <recommendedName>
        <fullName evidence="9">Alpha/Beta hydrolase protein</fullName>
    </recommendedName>
</protein>
<dbReference type="Pfam" id="PF00450">
    <property type="entry name" value="Peptidase_S10"/>
    <property type="match status" value="1"/>
</dbReference>
<dbReference type="PANTHER" id="PTHR11802">
    <property type="entry name" value="SERINE PROTEASE FAMILY S10 SERINE CARBOXYPEPTIDASE"/>
    <property type="match status" value="1"/>
</dbReference>
<dbReference type="GO" id="GO:0004185">
    <property type="term" value="F:serine-type carboxypeptidase activity"/>
    <property type="evidence" value="ECO:0007669"/>
    <property type="project" value="InterPro"/>
</dbReference>
<dbReference type="RefSeq" id="XP_041560586.1">
    <property type="nucleotide sequence ID" value="XM_041694792.1"/>
</dbReference>
<feature type="chain" id="PRO_5031362664" description="Alpha/Beta hydrolase protein" evidence="6">
    <location>
        <begin position="17"/>
        <end position="152"/>
    </location>
</feature>
<evidence type="ECO:0008006" key="9">
    <source>
        <dbReference type="Google" id="ProtNLM"/>
    </source>
</evidence>
<dbReference type="Proteomes" id="UP000654913">
    <property type="component" value="Chromosome 6"/>
</dbReference>
<evidence type="ECO:0000256" key="4">
    <source>
        <dbReference type="ARBA" id="ARBA00022801"/>
    </source>
</evidence>
<sequence>MRFYVCAALFAGICAAFQTVLTSVHAPQYSIRVRRQNDSVCAARSPQYTGWLDLTGGPGDSSMIGLFEEIGPCRINEFGNGTDYNPWGWSRNSSLLFVDQPVDTGFSYIDDGYELPSDSQEAAIDMHRFLQLFITEFFPEREHVPVHLAGES</sequence>
<keyword evidence="2" id="KW-0121">Carboxypeptidase</keyword>
<dbReference type="Gene3D" id="3.40.50.1820">
    <property type="entry name" value="alpha/beta hydrolase"/>
    <property type="match status" value="1"/>
</dbReference>
<evidence type="ECO:0000256" key="5">
    <source>
        <dbReference type="ARBA" id="ARBA00023180"/>
    </source>
</evidence>
<keyword evidence="5" id="KW-0325">Glycoprotein</keyword>
<keyword evidence="6" id="KW-0732">Signal</keyword>
<name>A0A7R7XVC8_9EURO</name>
<dbReference type="OrthoDB" id="443318at2759"/>
<dbReference type="AlphaFoldDB" id="A0A7R7XVC8"/>
<comment type="similarity">
    <text evidence="1">Belongs to the peptidase S10 family.</text>
</comment>
<dbReference type="SUPFAM" id="SSF53474">
    <property type="entry name" value="alpha/beta-Hydrolases"/>
    <property type="match status" value="1"/>
</dbReference>
<evidence type="ECO:0000256" key="6">
    <source>
        <dbReference type="SAM" id="SignalP"/>
    </source>
</evidence>
<organism evidence="7 8">
    <name type="scientific">Aspergillus puulaauensis</name>
    <dbReference type="NCBI Taxonomy" id="1220207"/>
    <lineage>
        <taxon>Eukaryota</taxon>
        <taxon>Fungi</taxon>
        <taxon>Dikarya</taxon>
        <taxon>Ascomycota</taxon>
        <taxon>Pezizomycotina</taxon>
        <taxon>Eurotiomycetes</taxon>
        <taxon>Eurotiomycetidae</taxon>
        <taxon>Eurotiales</taxon>
        <taxon>Aspergillaceae</taxon>
        <taxon>Aspergillus</taxon>
    </lineage>
</organism>
<dbReference type="InterPro" id="IPR029058">
    <property type="entry name" value="AB_hydrolase_fold"/>
</dbReference>
<dbReference type="InterPro" id="IPR001563">
    <property type="entry name" value="Peptidase_S10"/>
</dbReference>
<dbReference type="PRINTS" id="PR00724">
    <property type="entry name" value="CRBOXYPTASEC"/>
</dbReference>
<evidence type="ECO:0000256" key="2">
    <source>
        <dbReference type="ARBA" id="ARBA00022645"/>
    </source>
</evidence>
<accession>A0A7R7XVC8</accession>
<dbReference type="PANTHER" id="PTHR11802:SF432">
    <property type="entry name" value="Y, PUTATIVE-RELATED"/>
    <property type="match status" value="1"/>
</dbReference>
<dbReference type="GeneID" id="64978397"/>
<keyword evidence="8" id="KW-1185">Reference proteome</keyword>
<dbReference type="EMBL" id="AP024448">
    <property type="protein sequence ID" value="BCS28400.1"/>
    <property type="molecule type" value="Genomic_DNA"/>
</dbReference>
<evidence type="ECO:0000313" key="7">
    <source>
        <dbReference type="EMBL" id="BCS28400.1"/>
    </source>
</evidence>
<keyword evidence="4" id="KW-0378">Hydrolase</keyword>
<reference evidence="7" key="2">
    <citation type="submission" date="2021-02" db="EMBL/GenBank/DDBJ databases">
        <title>Aspergillus puulaauensis MK2 genome sequence.</title>
        <authorList>
            <person name="Futagami T."/>
            <person name="Mori K."/>
            <person name="Kadooka C."/>
            <person name="Tanaka T."/>
        </authorList>
    </citation>
    <scope>NUCLEOTIDE SEQUENCE</scope>
    <source>
        <strain evidence="7">MK2</strain>
    </source>
</reference>
<keyword evidence="3" id="KW-0645">Protease</keyword>
<evidence type="ECO:0000256" key="3">
    <source>
        <dbReference type="ARBA" id="ARBA00022670"/>
    </source>
</evidence>
<dbReference type="GO" id="GO:0000324">
    <property type="term" value="C:fungal-type vacuole"/>
    <property type="evidence" value="ECO:0007669"/>
    <property type="project" value="TreeGrafter"/>
</dbReference>
<dbReference type="GO" id="GO:0006508">
    <property type="term" value="P:proteolysis"/>
    <property type="evidence" value="ECO:0007669"/>
    <property type="project" value="UniProtKB-KW"/>
</dbReference>
<gene>
    <name evidence="7" type="ORF">APUU_61448A</name>
</gene>
<feature type="signal peptide" evidence="6">
    <location>
        <begin position="1"/>
        <end position="16"/>
    </location>
</feature>
<proteinExistence type="inferred from homology"/>
<evidence type="ECO:0000256" key="1">
    <source>
        <dbReference type="ARBA" id="ARBA00009431"/>
    </source>
</evidence>